<gene>
    <name evidence="2" type="ORF">AMELA_G00233190</name>
</gene>
<keyword evidence="3" id="KW-1185">Reference proteome</keyword>
<feature type="compositionally biased region" description="Pro residues" evidence="1">
    <location>
        <begin position="86"/>
        <end position="109"/>
    </location>
</feature>
<dbReference type="EMBL" id="JAAGNN010000021">
    <property type="protein sequence ID" value="KAF4075310.1"/>
    <property type="molecule type" value="Genomic_DNA"/>
</dbReference>
<evidence type="ECO:0000313" key="3">
    <source>
        <dbReference type="Proteomes" id="UP000593565"/>
    </source>
</evidence>
<reference evidence="2 3" key="1">
    <citation type="submission" date="2020-02" db="EMBL/GenBank/DDBJ databases">
        <title>A chromosome-scale genome assembly of the black bullhead catfish (Ameiurus melas).</title>
        <authorList>
            <person name="Wen M."/>
            <person name="Zham M."/>
            <person name="Cabau C."/>
            <person name="Klopp C."/>
            <person name="Donnadieu C."/>
            <person name="Roques C."/>
            <person name="Bouchez O."/>
            <person name="Lampietro C."/>
            <person name="Jouanno E."/>
            <person name="Herpin A."/>
            <person name="Louis A."/>
            <person name="Berthelot C."/>
            <person name="Parey E."/>
            <person name="Roest-Crollius H."/>
            <person name="Braasch I."/>
            <person name="Postlethwait J."/>
            <person name="Robinson-Rechavi M."/>
            <person name="Echchiki A."/>
            <person name="Begum T."/>
            <person name="Montfort J."/>
            <person name="Schartl M."/>
            <person name="Bobe J."/>
            <person name="Guiguen Y."/>
        </authorList>
    </citation>
    <scope>NUCLEOTIDE SEQUENCE [LARGE SCALE GENOMIC DNA]</scope>
    <source>
        <strain evidence="2">M_S1</strain>
        <tissue evidence="2">Blood</tissue>
    </source>
</reference>
<feature type="compositionally biased region" description="Polar residues" evidence="1">
    <location>
        <begin position="37"/>
        <end position="54"/>
    </location>
</feature>
<protein>
    <submittedName>
        <fullName evidence="2">Uncharacterized protein</fullName>
    </submittedName>
</protein>
<sequence>MQVSVSYNVRQREDRCLGEKSPFWRQNTATDHLYPHQPSTESKNNRYSISQNRTTHGDEKEFVDVMGSMVGPPQSLPPSSSSSSPDCPPPPEPSPAALPFPREQPPPIQQQPDDGDDDDDDDDDDDGDDPAVLANEPIQEVCGAPTQETEPASTCTHEAEKVILENADKCRRAEKRRGMRRRSKAIRPSWEVKEHLTLPTSDTVWPGPGR</sequence>
<evidence type="ECO:0000256" key="1">
    <source>
        <dbReference type="SAM" id="MobiDB-lite"/>
    </source>
</evidence>
<dbReference type="Proteomes" id="UP000593565">
    <property type="component" value="Unassembled WGS sequence"/>
</dbReference>
<feature type="compositionally biased region" description="Polar residues" evidence="1">
    <location>
        <begin position="146"/>
        <end position="156"/>
    </location>
</feature>
<feature type="region of interest" description="Disordered" evidence="1">
    <location>
        <begin position="18"/>
        <end position="156"/>
    </location>
</feature>
<proteinExistence type="predicted"/>
<comment type="caution">
    <text evidence="2">The sequence shown here is derived from an EMBL/GenBank/DDBJ whole genome shotgun (WGS) entry which is preliminary data.</text>
</comment>
<accession>A0A7J5ZXQ6</accession>
<feature type="compositionally biased region" description="Acidic residues" evidence="1">
    <location>
        <begin position="113"/>
        <end position="129"/>
    </location>
</feature>
<dbReference type="AlphaFoldDB" id="A0A7J5ZXQ6"/>
<evidence type="ECO:0000313" key="2">
    <source>
        <dbReference type="EMBL" id="KAF4075310.1"/>
    </source>
</evidence>
<organism evidence="2 3">
    <name type="scientific">Ameiurus melas</name>
    <name type="common">Black bullhead</name>
    <name type="synonym">Silurus melas</name>
    <dbReference type="NCBI Taxonomy" id="219545"/>
    <lineage>
        <taxon>Eukaryota</taxon>
        <taxon>Metazoa</taxon>
        <taxon>Chordata</taxon>
        <taxon>Craniata</taxon>
        <taxon>Vertebrata</taxon>
        <taxon>Euteleostomi</taxon>
        <taxon>Actinopterygii</taxon>
        <taxon>Neopterygii</taxon>
        <taxon>Teleostei</taxon>
        <taxon>Ostariophysi</taxon>
        <taxon>Siluriformes</taxon>
        <taxon>Ictaluridae</taxon>
        <taxon>Ameiurus</taxon>
    </lineage>
</organism>
<name>A0A7J5ZXQ6_AMEME</name>